<dbReference type="CDD" id="cd03221">
    <property type="entry name" value="ABCF_EF-3"/>
    <property type="match status" value="2"/>
</dbReference>
<dbReference type="PROSITE" id="PS50893">
    <property type="entry name" value="ABC_TRANSPORTER_2"/>
    <property type="match status" value="2"/>
</dbReference>
<organism evidence="6 7">
    <name type="scientific">Ketogulonicigenium vulgare (strain WSH-001)</name>
    <dbReference type="NCBI Taxonomy" id="759362"/>
    <lineage>
        <taxon>Bacteria</taxon>
        <taxon>Pseudomonadati</taxon>
        <taxon>Pseudomonadota</taxon>
        <taxon>Alphaproteobacteria</taxon>
        <taxon>Rhodobacterales</taxon>
        <taxon>Roseobacteraceae</taxon>
        <taxon>Ketogulonicigenium</taxon>
    </lineage>
</organism>
<dbReference type="InterPro" id="IPR050611">
    <property type="entry name" value="ABCF"/>
</dbReference>
<dbReference type="InterPro" id="IPR027417">
    <property type="entry name" value="P-loop_NTPase"/>
</dbReference>
<evidence type="ECO:0000259" key="5">
    <source>
        <dbReference type="PROSITE" id="PS50893"/>
    </source>
</evidence>
<dbReference type="FunFam" id="3.40.50.300:FF:001320">
    <property type="entry name" value="Heme ABC transporter ATP-binding protein"/>
    <property type="match status" value="1"/>
</dbReference>
<dbReference type="InterPro" id="IPR003593">
    <property type="entry name" value="AAA+_ATPase"/>
</dbReference>
<dbReference type="SUPFAM" id="SSF52540">
    <property type="entry name" value="P-loop containing nucleoside triphosphate hydrolases"/>
    <property type="match status" value="2"/>
</dbReference>
<dbReference type="PROSITE" id="PS00211">
    <property type="entry name" value="ABC_TRANSPORTER_1"/>
    <property type="match status" value="1"/>
</dbReference>
<evidence type="ECO:0000313" key="6">
    <source>
        <dbReference type="EMBL" id="AEM40844.1"/>
    </source>
</evidence>
<dbReference type="Gene3D" id="3.40.50.300">
    <property type="entry name" value="P-loop containing nucleotide triphosphate hydrolases"/>
    <property type="match status" value="2"/>
</dbReference>
<dbReference type="GO" id="GO:0016887">
    <property type="term" value="F:ATP hydrolysis activity"/>
    <property type="evidence" value="ECO:0007669"/>
    <property type="project" value="InterPro"/>
</dbReference>
<evidence type="ECO:0000313" key="7">
    <source>
        <dbReference type="Proteomes" id="UP000000692"/>
    </source>
</evidence>
<dbReference type="InterPro" id="IPR003439">
    <property type="entry name" value="ABC_transporter-like_ATP-bd"/>
</dbReference>
<gene>
    <name evidence="6" type="ordered locus">KVU_1006</name>
</gene>
<protein>
    <submittedName>
        <fullName evidence="6">ABC transporter, duplicated ATPase domains</fullName>
        <ecNumber evidence="6">3.6.3.29</ecNumber>
        <ecNumber evidence="6">3.6.3.41</ecNumber>
    </submittedName>
</protein>
<dbReference type="EC" id="3.6.3.29" evidence="6"/>
<dbReference type="PANTHER" id="PTHR19211:SF6">
    <property type="entry name" value="BLL7188 PROTEIN"/>
    <property type="match status" value="1"/>
</dbReference>
<accession>F9Y619</accession>
<proteinExistence type="predicted"/>
<sequence length="533" mass="56048">MFASITLSHLSFAKPDGQALFDNLNLQFGAHRTGLVGRNGTGKTTLLRLIAGEVAPKSGQIQRPRTIGYLRQEVAETPGQTIADLFGARDMLARLDRAAAGLATLEDLTEIDWTQEDRLADALAQAGLDCAPMTPLAALSGGQRTRAALAAQIFAAPDMLLLDEPTNNLDTDGRAAVVQMLRHWSGGAIVVSHDRLLLEEMDAIVELSSLGATTFGGNYSAYRAMKDHALAAAARGLAHAEKAQDEAAQRAQQAAERKARKDSAGRAARGKGDAPKIMLDAAKGRSEASGGAGARLREARAAAADEALTAARSVIEVLQPIAMDIPRTGLAAGKVVLRLADVTGGYGAAPIIRSFSLTLTGPQRIAITGPNGSGKTTLLKLITGAIAPQSGQIERMVPFAYLDQHAYALQPDQTLAENFARLNPAVDAEGRHSALARFGFRGSASQRRARDLSGGERLRAALACAMGGRPVPQLLILDEPTNHLDLDGIAALEQALADYDGAIIATSHDPSFLAALRADDQIAINSLPQEKPA</sequence>
<dbReference type="PANTHER" id="PTHR19211">
    <property type="entry name" value="ATP-BINDING TRANSPORT PROTEIN-RELATED"/>
    <property type="match status" value="1"/>
</dbReference>
<dbReference type="RefSeq" id="WP_013384303.1">
    <property type="nucleotide sequence ID" value="NC_017384.1"/>
</dbReference>
<dbReference type="AlphaFoldDB" id="F9Y619"/>
<name>F9Y619_KETVW</name>
<feature type="domain" description="ABC transporter" evidence="5">
    <location>
        <begin position="5"/>
        <end position="235"/>
    </location>
</feature>
<dbReference type="Pfam" id="PF00005">
    <property type="entry name" value="ABC_tran"/>
    <property type="match status" value="2"/>
</dbReference>
<dbReference type="EMBL" id="CP002018">
    <property type="protein sequence ID" value="AEM40844.1"/>
    <property type="molecule type" value="Genomic_DNA"/>
</dbReference>
<evidence type="ECO:0000256" key="4">
    <source>
        <dbReference type="SAM" id="MobiDB-lite"/>
    </source>
</evidence>
<dbReference type="EC" id="3.6.3.41" evidence="6"/>
<keyword evidence="6" id="KW-0378">Hydrolase</keyword>
<dbReference type="HOGENOM" id="CLU_000604_36_0_5"/>
<dbReference type="SMART" id="SM00382">
    <property type="entry name" value="AAA"/>
    <property type="match status" value="2"/>
</dbReference>
<dbReference type="GO" id="GO:0005524">
    <property type="term" value="F:ATP binding"/>
    <property type="evidence" value="ECO:0007669"/>
    <property type="project" value="UniProtKB-KW"/>
</dbReference>
<feature type="compositionally biased region" description="Basic and acidic residues" evidence="4">
    <location>
        <begin position="255"/>
        <end position="274"/>
    </location>
</feature>
<reference evidence="6 7" key="1">
    <citation type="journal article" date="2011" name="J. Bacteriol.">
        <title>Complete genome sequence of the industrial strain Ketogulonicigenium vulgare WSH-001.</title>
        <authorList>
            <person name="Liu L."/>
            <person name="Li Y."/>
            <person name="Zhang J."/>
            <person name="Zhou Z."/>
            <person name="Liu J."/>
            <person name="Li X."/>
            <person name="Zhou J."/>
            <person name="Du G."/>
            <person name="Wang L."/>
            <person name="Chen J."/>
        </authorList>
    </citation>
    <scope>NUCLEOTIDE SEQUENCE [LARGE SCALE GENOMIC DNA]</scope>
    <source>
        <strain evidence="6 7">WSH-001</strain>
    </source>
</reference>
<keyword evidence="2" id="KW-0547">Nucleotide-binding</keyword>
<evidence type="ECO:0000256" key="2">
    <source>
        <dbReference type="ARBA" id="ARBA00022741"/>
    </source>
</evidence>
<feature type="domain" description="ABC transporter" evidence="5">
    <location>
        <begin position="337"/>
        <end position="533"/>
    </location>
</feature>
<keyword evidence="3" id="KW-0067">ATP-binding</keyword>
<dbReference type="Proteomes" id="UP000000692">
    <property type="component" value="Chromosome"/>
</dbReference>
<keyword evidence="7" id="KW-1185">Reference proteome</keyword>
<dbReference type="KEGG" id="kvl:KVU_1006"/>
<keyword evidence="1" id="KW-0677">Repeat</keyword>
<dbReference type="eggNOG" id="COG0488">
    <property type="taxonomic scope" value="Bacteria"/>
</dbReference>
<evidence type="ECO:0000256" key="3">
    <source>
        <dbReference type="ARBA" id="ARBA00022840"/>
    </source>
</evidence>
<evidence type="ECO:0000256" key="1">
    <source>
        <dbReference type="ARBA" id="ARBA00022737"/>
    </source>
</evidence>
<dbReference type="OrthoDB" id="9808609at2"/>
<feature type="region of interest" description="Disordered" evidence="4">
    <location>
        <begin position="243"/>
        <end position="291"/>
    </location>
</feature>
<dbReference type="InterPro" id="IPR017871">
    <property type="entry name" value="ABC_transporter-like_CS"/>
</dbReference>